<evidence type="ECO:0000313" key="11">
    <source>
        <dbReference type="Proteomes" id="UP001642360"/>
    </source>
</evidence>
<feature type="region of interest" description="Disordered" evidence="8">
    <location>
        <begin position="365"/>
        <end position="386"/>
    </location>
</feature>
<keyword evidence="3" id="KW-0964">Secreted</keyword>
<dbReference type="EMBL" id="CAUOFW020001851">
    <property type="protein sequence ID" value="CAK9149241.1"/>
    <property type="molecule type" value="Genomic_DNA"/>
</dbReference>
<evidence type="ECO:0000256" key="8">
    <source>
        <dbReference type="SAM" id="MobiDB-lite"/>
    </source>
</evidence>
<keyword evidence="5" id="KW-0378">Hydrolase</keyword>
<evidence type="ECO:0000256" key="2">
    <source>
        <dbReference type="ARBA" id="ARBA00008668"/>
    </source>
</evidence>
<feature type="signal peptide" evidence="9">
    <location>
        <begin position="1"/>
        <end position="17"/>
    </location>
</feature>
<evidence type="ECO:0000256" key="4">
    <source>
        <dbReference type="ARBA" id="ARBA00022729"/>
    </source>
</evidence>
<dbReference type="InterPro" id="IPR036514">
    <property type="entry name" value="SGNH_hydro_sf"/>
</dbReference>
<dbReference type="SUPFAM" id="SSF52266">
    <property type="entry name" value="SGNH hydrolase"/>
    <property type="match status" value="1"/>
</dbReference>
<keyword evidence="7" id="KW-0443">Lipid metabolism</keyword>
<name>A0ABC8RW88_9AQUA</name>
<keyword evidence="6" id="KW-0442">Lipid degradation</keyword>
<dbReference type="GO" id="GO:0016042">
    <property type="term" value="P:lipid catabolic process"/>
    <property type="evidence" value="ECO:0007669"/>
    <property type="project" value="UniProtKB-KW"/>
</dbReference>
<evidence type="ECO:0000256" key="3">
    <source>
        <dbReference type="ARBA" id="ARBA00022525"/>
    </source>
</evidence>
<dbReference type="Gene3D" id="3.40.50.1110">
    <property type="entry name" value="SGNH hydrolase"/>
    <property type="match status" value="1"/>
</dbReference>
<evidence type="ECO:0000256" key="7">
    <source>
        <dbReference type="ARBA" id="ARBA00023098"/>
    </source>
</evidence>
<protein>
    <recommendedName>
        <fullName evidence="12">GDSL esterase/lipase</fullName>
    </recommendedName>
</protein>
<dbReference type="Pfam" id="PF00657">
    <property type="entry name" value="Lipase_GDSL"/>
    <property type="match status" value="1"/>
</dbReference>
<dbReference type="GO" id="GO:0016787">
    <property type="term" value="F:hydrolase activity"/>
    <property type="evidence" value="ECO:0007669"/>
    <property type="project" value="UniProtKB-KW"/>
</dbReference>
<dbReference type="Proteomes" id="UP001642360">
    <property type="component" value="Unassembled WGS sequence"/>
</dbReference>
<comment type="similarity">
    <text evidence="2">Belongs to the 'GDSL' lipolytic enzyme family.</text>
</comment>
<evidence type="ECO:0000313" key="10">
    <source>
        <dbReference type="EMBL" id="CAK9149241.1"/>
    </source>
</evidence>
<dbReference type="PANTHER" id="PTHR45650">
    <property type="entry name" value="GDSL-LIKE LIPASE/ACYLHYDROLASE-RELATED"/>
    <property type="match status" value="1"/>
</dbReference>
<keyword evidence="4 9" id="KW-0732">Signal</keyword>
<evidence type="ECO:0000256" key="1">
    <source>
        <dbReference type="ARBA" id="ARBA00004613"/>
    </source>
</evidence>
<feature type="chain" id="PRO_5044846963" description="GDSL esterase/lipase" evidence="9">
    <location>
        <begin position="18"/>
        <end position="386"/>
    </location>
</feature>
<evidence type="ECO:0000256" key="5">
    <source>
        <dbReference type="ARBA" id="ARBA00022801"/>
    </source>
</evidence>
<comment type="subcellular location">
    <subcellularLocation>
        <location evidence="1">Secreted</location>
    </subcellularLocation>
</comment>
<dbReference type="PANTHER" id="PTHR45650:SF9">
    <property type="entry name" value="SGNH HYDROLASE-TYPE ESTERASE DOMAIN-CONTAINING PROTEIN"/>
    <property type="match status" value="1"/>
</dbReference>
<comment type="caution">
    <text evidence="10">The sequence shown here is derived from an EMBL/GenBank/DDBJ whole genome shotgun (WGS) entry which is preliminary data.</text>
</comment>
<evidence type="ECO:0000256" key="6">
    <source>
        <dbReference type="ARBA" id="ARBA00022963"/>
    </source>
</evidence>
<gene>
    <name evidence="10" type="ORF">ILEXP_LOCUS17274</name>
</gene>
<accession>A0ABC8RW88</accession>
<evidence type="ECO:0000256" key="9">
    <source>
        <dbReference type="SAM" id="SignalP"/>
    </source>
</evidence>
<dbReference type="InterPro" id="IPR051238">
    <property type="entry name" value="GDSL_esterase/lipase"/>
</dbReference>
<dbReference type="InterPro" id="IPR035669">
    <property type="entry name" value="SGNH_plant_lipase-like"/>
</dbReference>
<dbReference type="AlphaFoldDB" id="A0ABC8RW88"/>
<reference evidence="10 11" key="1">
    <citation type="submission" date="2024-02" db="EMBL/GenBank/DDBJ databases">
        <authorList>
            <person name="Vignale AGUSTIN F."/>
            <person name="Sosa J E."/>
            <person name="Modenutti C."/>
        </authorList>
    </citation>
    <scope>NUCLEOTIDE SEQUENCE [LARGE SCALE GENOMIC DNA]</scope>
</reference>
<dbReference type="CDD" id="cd01837">
    <property type="entry name" value="SGNH_plant_lipase_like"/>
    <property type="match status" value="1"/>
</dbReference>
<proteinExistence type="inferred from homology"/>
<feature type="compositionally biased region" description="Basic and acidic residues" evidence="8">
    <location>
        <begin position="365"/>
        <end position="378"/>
    </location>
</feature>
<sequence length="386" mass="42321">MVFITILLLNLLPSFRGEPQVPCYFIFGDSLVDNGNNNGLMTQAKANYLPYGIDFPGGPTGRFTNGRNIADIIAELLGFDSYIPPFATATGSNIVKGVNYGSGAAGIRDETGIQLGGRISLNVQLLNHLVTIARITALLGNKTAANEYLTKCIYTVGMGNNDYINNYLMPQFYPTSREYTPDEFAQVLIDQYKQQLTTLYKLRARKIAIFGLGLIGCIPAELGMYGTNSSACVDTINNQVQLFNDRLKPLVDELNSNLTDAKFIYINTTSISSGDPSVIGITVVNAPCCIVSTTFAKGQCVPGSVPCRDRTKYVFYDNFHPVELVNLVMAGRSYNALLPSDAYPYDIRRLAQIVETNIGFDVDYKVNPEPDQDMGHEAEDGELDSQ</sequence>
<organism evidence="10 11">
    <name type="scientific">Ilex paraguariensis</name>
    <name type="common">yerba mate</name>
    <dbReference type="NCBI Taxonomy" id="185542"/>
    <lineage>
        <taxon>Eukaryota</taxon>
        <taxon>Viridiplantae</taxon>
        <taxon>Streptophyta</taxon>
        <taxon>Embryophyta</taxon>
        <taxon>Tracheophyta</taxon>
        <taxon>Spermatophyta</taxon>
        <taxon>Magnoliopsida</taxon>
        <taxon>eudicotyledons</taxon>
        <taxon>Gunneridae</taxon>
        <taxon>Pentapetalae</taxon>
        <taxon>asterids</taxon>
        <taxon>campanulids</taxon>
        <taxon>Aquifoliales</taxon>
        <taxon>Aquifoliaceae</taxon>
        <taxon>Ilex</taxon>
    </lineage>
</organism>
<dbReference type="InterPro" id="IPR001087">
    <property type="entry name" value="GDSL"/>
</dbReference>
<keyword evidence="11" id="KW-1185">Reference proteome</keyword>
<dbReference type="GO" id="GO:0005576">
    <property type="term" value="C:extracellular region"/>
    <property type="evidence" value="ECO:0007669"/>
    <property type="project" value="UniProtKB-SubCell"/>
</dbReference>
<evidence type="ECO:0008006" key="12">
    <source>
        <dbReference type="Google" id="ProtNLM"/>
    </source>
</evidence>